<dbReference type="Pfam" id="PF08536">
    <property type="entry name" value="Whirly"/>
    <property type="match status" value="2"/>
</dbReference>
<protein>
    <recommendedName>
        <fullName evidence="5">CMP/dCMP-type deaminase domain-containing protein</fullName>
    </recommendedName>
</protein>
<evidence type="ECO:0008006" key="5">
    <source>
        <dbReference type="Google" id="ProtNLM"/>
    </source>
</evidence>
<gene>
    <name evidence="4" type="ORF">FSB_LOCUS725</name>
</gene>
<proteinExistence type="inferred from homology"/>
<dbReference type="InterPro" id="IPR016193">
    <property type="entry name" value="Cytidine_deaminase-like"/>
</dbReference>
<dbReference type="SUPFAM" id="SSF53927">
    <property type="entry name" value="Cytidine deaminase-like"/>
    <property type="match status" value="1"/>
</dbReference>
<dbReference type="GO" id="GO:0003824">
    <property type="term" value="F:catalytic activity"/>
    <property type="evidence" value="ECO:0007669"/>
    <property type="project" value="InterPro"/>
</dbReference>
<dbReference type="GO" id="GO:0006952">
    <property type="term" value="P:defense response"/>
    <property type="evidence" value="ECO:0007669"/>
    <property type="project" value="InterPro"/>
</dbReference>
<evidence type="ECO:0000256" key="1">
    <source>
        <dbReference type="ARBA" id="ARBA00006061"/>
    </source>
</evidence>
<organism evidence="4">
    <name type="scientific">Fagus sylvatica</name>
    <name type="common">Beechnut</name>
    <dbReference type="NCBI Taxonomy" id="28930"/>
    <lineage>
        <taxon>Eukaryota</taxon>
        <taxon>Viridiplantae</taxon>
        <taxon>Streptophyta</taxon>
        <taxon>Embryophyta</taxon>
        <taxon>Tracheophyta</taxon>
        <taxon>Spermatophyta</taxon>
        <taxon>Magnoliopsida</taxon>
        <taxon>eudicotyledons</taxon>
        <taxon>Gunneridae</taxon>
        <taxon>Pentapetalae</taxon>
        <taxon>rosids</taxon>
        <taxon>fabids</taxon>
        <taxon>Fagales</taxon>
        <taxon>Fagaceae</taxon>
        <taxon>Fagus</taxon>
    </lineage>
</organism>
<accession>A0A2N9EDN9</accession>
<name>A0A2N9EDN9_FAGSY</name>
<dbReference type="Gene3D" id="3.40.140.10">
    <property type="entry name" value="Cytidine Deaminase, domain 2"/>
    <property type="match status" value="1"/>
</dbReference>
<dbReference type="EMBL" id="OIVN01000026">
    <property type="protein sequence ID" value="SPC72843.1"/>
    <property type="molecule type" value="Genomic_DNA"/>
</dbReference>
<dbReference type="GO" id="GO:0003697">
    <property type="term" value="F:single-stranded DNA binding"/>
    <property type="evidence" value="ECO:0007669"/>
    <property type="project" value="InterPro"/>
</dbReference>
<comment type="similarity">
    <text evidence="1">Belongs to the Whirly family.</text>
</comment>
<evidence type="ECO:0000313" key="4">
    <source>
        <dbReference type="EMBL" id="SPC72843.1"/>
    </source>
</evidence>
<sequence length="702" mass="79265">MMKLARLLPSRNQLSEKLLYGKVGDVKDASWLHAFTSRAGISTARESSAPKGYIADRIFAPFSVYKGKAALSVTPILPTFTKLNSGTLVVDRRGVMLLKFLPAIGERKYDNEKRQYVLSFDEQFMYSNAGQVRKSLSIKHHADGTGYLISLNVVNNILKTKEFFTVPVTTAEFAVMKTACSFALPHILGWDRLTNQLSQDSRRAVGHPSKLKDRKAVERRKREAGRRMKNKPVEVTEILYIPDKPPIPPHQQPTVDVFASIIDPKLANTLIRRLNQIAPLENLRHVKRVHKKHLQGGKIELSVILCLACENDNQNELDNMEHDVRELVNSYQFPNFPHHQKKRGKNNASYGQRHIIHQLKLELGLLKINTKAWVGLLACRWDKSHLNGWRDFVKCACWMNSNMGSFNIDGITGFSEEDSQSVFSFMRFAVELAKSGDGLVNNAAVIVDPSVKQVIASARDEICSWNTPTNKTTIQTSSCKQPDTCISHSDSDRVITHDTLTSNGSTSEPKQLCTDASCLYPWRWSEQEFYTPNSSCWHPLRHAAIVAIESSAARDRQLFPGLGNIEDKSFELDNMHSSTSSPAKRQKINVKIVKDAEKLDTLTEGYDYTSARPYLCTGYDIYLVWEPCPISLQVRQAGYELLRLGCAMALVHQRIRRIFYAFPNPNAGALGSVHRLQGEKSLNHHYAVFRVLLPEEVLHVKI</sequence>
<feature type="compositionally biased region" description="Basic residues" evidence="3">
    <location>
        <begin position="217"/>
        <end position="227"/>
    </location>
</feature>
<keyword evidence="2" id="KW-0809">Transit peptide</keyword>
<dbReference type="AlphaFoldDB" id="A0A2N9EDN9"/>
<dbReference type="PANTHER" id="PTHR31745">
    <property type="entry name" value="SINGLE-STRANDED DNA-BINDING PROTEIN WHY2, MITOCHONDRIAL"/>
    <property type="match status" value="1"/>
</dbReference>
<dbReference type="SUPFAM" id="SSF54447">
    <property type="entry name" value="ssDNA-binding transcriptional regulator domain"/>
    <property type="match status" value="1"/>
</dbReference>
<dbReference type="InterPro" id="IPR013742">
    <property type="entry name" value="Whirly"/>
</dbReference>
<evidence type="ECO:0000256" key="2">
    <source>
        <dbReference type="ARBA" id="ARBA00022946"/>
    </source>
</evidence>
<dbReference type="PANTHER" id="PTHR31745:SF1">
    <property type="entry name" value="SINGLE-STRANDED DNA-BINDING PROTEIN WHY2, MITOCHONDRIAL"/>
    <property type="match status" value="1"/>
</dbReference>
<dbReference type="Gene3D" id="2.30.31.10">
    <property type="entry name" value="Transcriptional Coactivator Pc4, Chain A"/>
    <property type="match status" value="2"/>
</dbReference>
<reference evidence="4" key="1">
    <citation type="submission" date="2018-02" db="EMBL/GenBank/DDBJ databases">
        <authorList>
            <person name="Cohen D.B."/>
            <person name="Kent A.D."/>
        </authorList>
    </citation>
    <scope>NUCLEOTIDE SEQUENCE</scope>
</reference>
<evidence type="ECO:0000256" key="3">
    <source>
        <dbReference type="SAM" id="MobiDB-lite"/>
    </source>
</evidence>
<feature type="region of interest" description="Disordered" evidence="3">
    <location>
        <begin position="201"/>
        <end position="227"/>
    </location>
</feature>
<dbReference type="InterPro" id="IPR009044">
    <property type="entry name" value="ssDNA-bd_transcriptional_reg"/>
</dbReference>
<dbReference type="GO" id="GO:0006355">
    <property type="term" value="P:regulation of DNA-templated transcription"/>
    <property type="evidence" value="ECO:0007669"/>
    <property type="project" value="InterPro"/>
</dbReference>